<protein>
    <submittedName>
        <fullName evidence="1">Uncharacterized protein</fullName>
    </submittedName>
</protein>
<sequence>MCIRLLYCISVAPLFRRRQRQLSASLHLSAPSPYWPGGFRERTAGHSGCLFRRQSKKAAESANIVSAAGIQHGFISFEPAAVLLTEYGKQDIQDELHADAGMKTGAPAKFLMSRTGRTRVQVSMSGFDPSPVTRMAGTPFDFSMVLQPTRLCD</sequence>
<comment type="caution">
    <text evidence="1">The sequence shown here is derived from an EMBL/GenBank/DDBJ whole genome shotgun (WGS) entry which is preliminary data.</text>
</comment>
<accession>A0A1Q9YHT5</accession>
<evidence type="ECO:0000313" key="1">
    <source>
        <dbReference type="EMBL" id="OLU43701.1"/>
    </source>
</evidence>
<gene>
    <name evidence="1" type="ORF">BO223_11120</name>
</gene>
<dbReference type="EMBL" id="MPJZ01000095">
    <property type="protein sequence ID" value="OLU43701.1"/>
    <property type="molecule type" value="Genomic_DNA"/>
</dbReference>
<organism evidence="1 2">
    <name type="scientific">Faecalibaculum rodentium</name>
    <dbReference type="NCBI Taxonomy" id="1702221"/>
    <lineage>
        <taxon>Bacteria</taxon>
        <taxon>Bacillati</taxon>
        <taxon>Bacillota</taxon>
        <taxon>Erysipelotrichia</taxon>
        <taxon>Erysipelotrichales</taxon>
        <taxon>Erysipelotrichaceae</taxon>
        <taxon>Faecalibaculum</taxon>
    </lineage>
</organism>
<proteinExistence type="predicted"/>
<reference evidence="1 2" key="1">
    <citation type="submission" date="2016-11" db="EMBL/GenBank/DDBJ databases">
        <title>Description of two novel members of the family Erysipelotrichaceae: Ileibacterium lipovorans gen. nov., sp. nov. and Dubosiella newyorkensis, gen. nov., sp. nov.</title>
        <authorList>
            <person name="Cox L.M."/>
            <person name="Sohn J."/>
            <person name="Tyrrell K.L."/>
            <person name="Citron D.M."/>
            <person name="Lawson P.A."/>
            <person name="Patel N.B."/>
            <person name="Iizumi T."/>
            <person name="Perez-Perez G.I."/>
            <person name="Goldstein E.J."/>
            <person name="Blaser M.J."/>
        </authorList>
    </citation>
    <scope>NUCLEOTIDE SEQUENCE [LARGE SCALE GENOMIC DNA]</scope>
    <source>
        <strain evidence="1 2">NYU-BL-K8</strain>
    </source>
</reference>
<evidence type="ECO:0000313" key="2">
    <source>
        <dbReference type="Proteomes" id="UP000186758"/>
    </source>
</evidence>
<dbReference type="Proteomes" id="UP000186758">
    <property type="component" value="Unassembled WGS sequence"/>
</dbReference>
<dbReference type="AlphaFoldDB" id="A0A1Q9YHT5"/>
<name>A0A1Q9YHT5_9FIRM</name>